<evidence type="ECO:0000256" key="1">
    <source>
        <dbReference type="SAM" id="MobiDB-lite"/>
    </source>
</evidence>
<reference evidence="3 4" key="1">
    <citation type="submission" date="2019-06" db="EMBL/GenBank/DDBJ databases">
        <title>Sequencing the genomes of 1000 actinobacteria strains.</title>
        <authorList>
            <person name="Klenk H.-P."/>
        </authorList>
    </citation>
    <scope>NUCLEOTIDE SEQUENCE [LARGE SCALE GENOMIC DNA]</scope>
    <source>
        <strain evidence="3 4">DSM 45679</strain>
    </source>
</reference>
<evidence type="ECO:0000259" key="2">
    <source>
        <dbReference type="Pfam" id="PF04149"/>
    </source>
</evidence>
<feature type="domain" description="DUF397" evidence="2">
    <location>
        <begin position="6"/>
        <end position="58"/>
    </location>
</feature>
<dbReference type="EMBL" id="VFML01000001">
    <property type="protein sequence ID" value="TQJ03888.1"/>
    <property type="molecule type" value="Genomic_DNA"/>
</dbReference>
<dbReference type="RefSeq" id="WP_141999647.1">
    <property type="nucleotide sequence ID" value="NZ_VFML01000001.1"/>
</dbReference>
<dbReference type="OrthoDB" id="3430276at2"/>
<comment type="caution">
    <text evidence="3">The sequence shown here is derived from an EMBL/GenBank/DDBJ whole genome shotgun (WGS) entry which is preliminary data.</text>
</comment>
<proteinExistence type="predicted"/>
<protein>
    <submittedName>
        <fullName evidence="3">Uncharacterized protein DUF397</fullName>
    </submittedName>
</protein>
<dbReference type="Proteomes" id="UP000320876">
    <property type="component" value="Unassembled WGS sequence"/>
</dbReference>
<keyword evidence="4" id="KW-1185">Reference proteome</keyword>
<accession>A0A542DLD0</accession>
<evidence type="ECO:0000313" key="3">
    <source>
        <dbReference type="EMBL" id="TQJ03888.1"/>
    </source>
</evidence>
<gene>
    <name evidence="3" type="ORF">FB471_3662</name>
</gene>
<name>A0A542DLD0_AMYCI</name>
<dbReference type="Pfam" id="PF04149">
    <property type="entry name" value="DUF397"/>
    <property type="match status" value="1"/>
</dbReference>
<feature type="compositionally biased region" description="Polar residues" evidence="1">
    <location>
        <begin position="1"/>
        <end position="19"/>
    </location>
</feature>
<feature type="region of interest" description="Disordered" evidence="1">
    <location>
        <begin position="1"/>
        <end position="20"/>
    </location>
</feature>
<evidence type="ECO:0000313" key="4">
    <source>
        <dbReference type="Proteomes" id="UP000320876"/>
    </source>
</evidence>
<dbReference type="AlphaFoldDB" id="A0A542DLD0"/>
<sequence length="61" mass="6839">MTTSTTWRKSSYSGGTSNECVELAREPERTLVRDTKNRAAGTLGFTLRSFDAFLGTLKRQH</sequence>
<organism evidence="3 4">
    <name type="scientific">Amycolatopsis cihanbeyliensis</name>
    <dbReference type="NCBI Taxonomy" id="1128664"/>
    <lineage>
        <taxon>Bacteria</taxon>
        <taxon>Bacillati</taxon>
        <taxon>Actinomycetota</taxon>
        <taxon>Actinomycetes</taxon>
        <taxon>Pseudonocardiales</taxon>
        <taxon>Pseudonocardiaceae</taxon>
        <taxon>Amycolatopsis</taxon>
    </lineage>
</organism>
<dbReference type="InterPro" id="IPR007278">
    <property type="entry name" value="DUF397"/>
</dbReference>